<accession>A0A6J8AAF8</accession>
<feature type="domain" description="FAS1" evidence="2">
    <location>
        <begin position="152"/>
        <end position="281"/>
    </location>
</feature>
<dbReference type="InterPro" id="IPR000782">
    <property type="entry name" value="FAS1_domain"/>
</dbReference>
<protein>
    <recommendedName>
        <fullName evidence="2">FAS1 domain-containing protein</fullName>
    </recommendedName>
</protein>
<feature type="domain" description="FAS1" evidence="2">
    <location>
        <begin position="16"/>
        <end position="147"/>
    </location>
</feature>
<dbReference type="InterPro" id="IPR050904">
    <property type="entry name" value="Adhesion/Biosynth-related"/>
</dbReference>
<dbReference type="PANTHER" id="PTHR10900:SF77">
    <property type="entry name" value="FI19380P1"/>
    <property type="match status" value="1"/>
</dbReference>
<dbReference type="Pfam" id="PF02469">
    <property type="entry name" value="Fasciclin"/>
    <property type="match status" value="2"/>
</dbReference>
<sequence length="287" mass="31857">MKILTCIIIAYFGLSSADTIPELAEKLNGLKFVKLLDDVGLTDMLSGSGPFTVFVPTDNAFDALADDVFNKMTKDKEMLKSVLLFHILSWKIYTKELNNEKRIPTLNNNMKVRINLYNKKIVIDGSKVLLADQNSTNGVIHVIDKVLVPLPSQNMLQYLASNGEFYKFIHSFVKVKLERKLIDGPFTLFAPTDAAFEHFPPYLLIKLVSDDKKLSDTLNYHLVKGTLYTAGLTNGMVLPTVEGRSLNITMNPDKLVVSDCKITTADISVVNGVIHVIDTVLLPPVVG</sequence>
<dbReference type="GO" id="GO:0007155">
    <property type="term" value="P:cell adhesion"/>
    <property type="evidence" value="ECO:0007669"/>
    <property type="project" value="TreeGrafter"/>
</dbReference>
<dbReference type="OrthoDB" id="286301at2759"/>
<feature type="chain" id="PRO_5026757576" description="FAS1 domain-containing protein" evidence="1">
    <location>
        <begin position="18"/>
        <end position="287"/>
    </location>
</feature>
<evidence type="ECO:0000313" key="4">
    <source>
        <dbReference type="Proteomes" id="UP000507470"/>
    </source>
</evidence>
<dbReference type="AlphaFoldDB" id="A0A6J8AAF8"/>
<dbReference type="PROSITE" id="PS50213">
    <property type="entry name" value="FAS1"/>
    <property type="match status" value="2"/>
</dbReference>
<evidence type="ECO:0000259" key="2">
    <source>
        <dbReference type="PROSITE" id="PS50213"/>
    </source>
</evidence>
<dbReference type="InterPro" id="IPR036378">
    <property type="entry name" value="FAS1_dom_sf"/>
</dbReference>
<evidence type="ECO:0000313" key="3">
    <source>
        <dbReference type="EMBL" id="CAC5364460.1"/>
    </source>
</evidence>
<dbReference type="EMBL" id="CACVKT020000988">
    <property type="protein sequence ID" value="CAC5364460.1"/>
    <property type="molecule type" value="Genomic_DNA"/>
</dbReference>
<dbReference type="Proteomes" id="UP000507470">
    <property type="component" value="Unassembled WGS sequence"/>
</dbReference>
<dbReference type="GO" id="GO:0031012">
    <property type="term" value="C:extracellular matrix"/>
    <property type="evidence" value="ECO:0007669"/>
    <property type="project" value="TreeGrafter"/>
</dbReference>
<dbReference type="FunFam" id="2.30.180.10:FF:000032">
    <property type="entry name" value="Fasciclin domain-containing protein, putative"/>
    <property type="match status" value="2"/>
</dbReference>
<reference evidence="3 4" key="1">
    <citation type="submission" date="2020-06" db="EMBL/GenBank/DDBJ databases">
        <authorList>
            <person name="Li R."/>
            <person name="Bekaert M."/>
        </authorList>
    </citation>
    <scope>NUCLEOTIDE SEQUENCE [LARGE SCALE GENOMIC DNA]</scope>
    <source>
        <strain evidence="4">wild</strain>
    </source>
</reference>
<dbReference type="Gene3D" id="2.30.180.10">
    <property type="entry name" value="FAS1 domain"/>
    <property type="match status" value="2"/>
</dbReference>
<dbReference type="GO" id="GO:0050839">
    <property type="term" value="F:cell adhesion molecule binding"/>
    <property type="evidence" value="ECO:0007669"/>
    <property type="project" value="TreeGrafter"/>
</dbReference>
<proteinExistence type="predicted"/>
<dbReference type="GO" id="GO:0030198">
    <property type="term" value="P:extracellular matrix organization"/>
    <property type="evidence" value="ECO:0007669"/>
    <property type="project" value="TreeGrafter"/>
</dbReference>
<evidence type="ECO:0000256" key="1">
    <source>
        <dbReference type="SAM" id="SignalP"/>
    </source>
</evidence>
<dbReference type="PANTHER" id="PTHR10900">
    <property type="entry name" value="PERIOSTIN-RELATED"/>
    <property type="match status" value="1"/>
</dbReference>
<name>A0A6J8AAF8_MYTCO</name>
<dbReference type="SMART" id="SM00554">
    <property type="entry name" value="FAS1"/>
    <property type="match status" value="2"/>
</dbReference>
<keyword evidence="1" id="KW-0732">Signal</keyword>
<dbReference type="SUPFAM" id="SSF82153">
    <property type="entry name" value="FAS1 domain"/>
    <property type="match status" value="2"/>
</dbReference>
<gene>
    <name evidence="3" type="ORF">MCOR_5503</name>
</gene>
<dbReference type="GO" id="GO:0005615">
    <property type="term" value="C:extracellular space"/>
    <property type="evidence" value="ECO:0007669"/>
    <property type="project" value="TreeGrafter"/>
</dbReference>
<feature type="signal peptide" evidence="1">
    <location>
        <begin position="1"/>
        <end position="17"/>
    </location>
</feature>
<organism evidence="3 4">
    <name type="scientific">Mytilus coruscus</name>
    <name type="common">Sea mussel</name>
    <dbReference type="NCBI Taxonomy" id="42192"/>
    <lineage>
        <taxon>Eukaryota</taxon>
        <taxon>Metazoa</taxon>
        <taxon>Spiralia</taxon>
        <taxon>Lophotrochozoa</taxon>
        <taxon>Mollusca</taxon>
        <taxon>Bivalvia</taxon>
        <taxon>Autobranchia</taxon>
        <taxon>Pteriomorphia</taxon>
        <taxon>Mytilida</taxon>
        <taxon>Mytiloidea</taxon>
        <taxon>Mytilidae</taxon>
        <taxon>Mytilinae</taxon>
        <taxon>Mytilus</taxon>
    </lineage>
</organism>
<keyword evidence="4" id="KW-1185">Reference proteome</keyword>